<dbReference type="Pfam" id="PF12833">
    <property type="entry name" value="HTH_18"/>
    <property type="match status" value="1"/>
</dbReference>
<dbReference type="InterPro" id="IPR035418">
    <property type="entry name" value="AraC-bd_2"/>
</dbReference>
<dbReference type="InterPro" id="IPR020449">
    <property type="entry name" value="Tscrpt_reg_AraC-type_HTH"/>
</dbReference>
<comment type="caution">
    <text evidence="5">The sequence shown here is derived from an EMBL/GenBank/DDBJ whole genome shotgun (WGS) entry which is preliminary data.</text>
</comment>
<dbReference type="PROSITE" id="PS01124">
    <property type="entry name" value="HTH_ARAC_FAMILY_2"/>
    <property type="match status" value="1"/>
</dbReference>
<feature type="domain" description="HTH araC/xylS-type" evidence="4">
    <location>
        <begin position="215"/>
        <end position="316"/>
    </location>
</feature>
<dbReference type="PANTHER" id="PTHR43280:SF31">
    <property type="entry name" value="TRANSCRIPTIONAL REGULATORY PROTEIN"/>
    <property type="match status" value="1"/>
</dbReference>
<evidence type="ECO:0000313" key="6">
    <source>
        <dbReference type="Proteomes" id="UP001597124"/>
    </source>
</evidence>
<accession>A0ABW3C5B7</accession>
<dbReference type="InterPro" id="IPR018060">
    <property type="entry name" value="HTH_AraC"/>
</dbReference>
<dbReference type="EMBL" id="JBHTIK010000008">
    <property type="protein sequence ID" value="MFD0849398.1"/>
    <property type="molecule type" value="Genomic_DNA"/>
</dbReference>
<gene>
    <name evidence="5" type="ORF">ACFQ00_13760</name>
</gene>
<protein>
    <submittedName>
        <fullName evidence="5">Helix-turn-helix domain-containing protein</fullName>
    </submittedName>
</protein>
<dbReference type="Pfam" id="PF14525">
    <property type="entry name" value="AraC_binding_2"/>
    <property type="match status" value="1"/>
</dbReference>
<proteinExistence type="predicted"/>
<evidence type="ECO:0000256" key="3">
    <source>
        <dbReference type="ARBA" id="ARBA00023163"/>
    </source>
</evidence>
<keyword evidence="2" id="KW-0238">DNA-binding</keyword>
<dbReference type="PRINTS" id="PR00032">
    <property type="entry name" value="HTHARAC"/>
</dbReference>
<keyword evidence="6" id="KW-1185">Reference proteome</keyword>
<evidence type="ECO:0000256" key="2">
    <source>
        <dbReference type="ARBA" id="ARBA00023125"/>
    </source>
</evidence>
<dbReference type="RefSeq" id="WP_381491889.1">
    <property type="nucleotide sequence ID" value="NZ_JBHTIK010000008.1"/>
</dbReference>
<evidence type="ECO:0000313" key="5">
    <source>
        <dbReference type="EMBL" id="MFD0849398.1"/>
    </source>
</evidence>
<dbReference type="Proteomes" id="UP001597124">
    <property type="component" value="Unassembled WGS sequence"/>
</dbReference>
<keyword evidence="3" id="KW-0804">Transcription</keyword>
<keyword evidence="1" id="KW-0805">Transcription regulation</keyword>
<dbReference type="SMART" id="SM00342">
    <property type="entry name" value="HTH_ARAC"/>
    <property type="match status" value="1"/>
</dbReference>
<dbReference type="Gene3D" id="1.10.10.60">
    <property type="entry name" value="Homeodomain-like"/>
    <property type="match status" value="1"/>
</dbReference>
<reference evidence="6" key="1">
    <citation type="journal article" date="2019" name="Int. J. Syst. Evol. Microbiol.">
        <title>The Global Catalogue of Microorganisms (GCM) 10K type strain sequencing project: providing services to taxonomists for standard genome sequencing and annotation.</title>
        <authorList>
            <consortium name="The Broad Institute Genomics Platform"/>
            <consortium name="The Broad Institute Genome Sequencing Center for Infectious Disease"/>
            <person name="Wu L."/>
            <person name="Ma J."/>
        </authorList>
    </citation>
    <scope>NUCLEOTIDE SEQUENCE [LARGE SCALE GENOMIC DNA]</scope>
    <source>
        <strain evidence="6">CCUG 52537</strain>
    </source>
</reference>
<sequence length="324" mass="36665">MTAVGRTFSTSEVAPEARTQAWCQAVESLHFAMSFEAHVQTPYRGALKSYATADFRLISFDEEQCSFRREPAHIRADPSTDIELVSPTSGECTVEQFGYVADCRAGQFVLLDASAPFRIVQPKRMSALMLKVSRPEIERRFPDVEAICGRPITCLAGLPRLAIDLFQSIERESSSMDNAEFHSSCHHLVDLLALAIEGGQHGSKSNSAVRMATFKRIKFLIREKVFSAEFTARDIAAQLNISERYVQSLFQDSGTTVRDYLRSLRLSRAQEMLSSPRYNRKSITEIAYECGFPSSAYFSTAFREQTMQTPTEYRRSFWRNGKRP</sequence>
<evidence type="ECO:0000259" key="4">
    <source>
        <dbReference type="PROSITE" id="PS01124"/>
    </source>
</evidence>
<dbReference type="PANTHER" id="PTHR43280">
    <property type="entry name" value="ARAC-FAMILY TRANSCRIPTIONAL REGULATOR"/>
    <property type="match status" value="1"/>
</dbReference>
<organism evidence="5 6">
    <name type="scientific">Sphingosinicella xenopeptidilytica</name>
    <dbReference type="NCBI Taxonomy" id="364098"/>
    <lineage>
        <taxon>Bacteria</taxon>
        <taxon>Pseudomonadati</taxon>
        <taxon>Pseudomonadota</taxon>
        <taxon>Alphaproteobacteria</taxon>
        <taxon>Sphingomonadales</taxon>
        <taxon>Sphingosinicellaceae</taxon>
        <taxon>Sphingosinicella</taxon>
    </lineage>
</organism>
<name>A0ABW3C5B7_SPHXN</name>
<dbReference type="InterPro" id="IPR009057">
    <property type="entry name" value="Homeodomain-like_sf"/>
</dbReference>
<evidence type="ECO:0000256" key="1">
    <source>
        <dbReference type="ARBA" id="ARBA00023015"/>
    </source>
</evidence>
<dbReference type="SUPFAM" id="SSF46689">
    <property type="entry name" value="Homeodomain-like"/>
    <property type="match status" value="1"/>
</dbReference>